<dbReference type="AlphaFoldDB" id="A0A2S6FW63"/>
<dbReference type="Proteomes" id="UP000239863">
    <property type="component" value="Unassembled WGS sequence"/>
</dbReference>
<organism evidence="1 2">
    <name type="scientific">Clostridium algidicarnis DSM 15099</name>
    <dbReference type="NCBI Taxonomy" id="1121295"/>
    <lineage>
        <taxon>Bacteria</taxon>
        <taxon>Bacillati</taxon>
        <taxon>Bacillota</taxon>
        <taxon>Clostridia</taxon>
        <taxon>Eubacteriales</taxon>
        <taxon>Clostridiaceae</taxon>
        <taxon>Clostridium</taxon>
    </lineage>
</organism>
<evidence type="ECO:0008006" key="3">
    <source>
        <dbReference type="Google" id="ProtNLM"/>
    </source>
</evidence>
<reference evidence="1 2" key="1">
    <citation type="submission" date="2018-02" db="EMBL/GenBank/DDBJ databases">
        <title>Genomic Encyclopedia of Archaeal and Bacterial Type Strains, Phase II (KMG-II): from individual species to whole genera.</title>
        <authorList>
            <person name="Goeker M."/>
        </authorList>
    </citation>
    <scope>NUCLEOTIDE SEQUENCE [LARGE SCALE GENOMIC DNA]</scope>
    <source>
        <strain evidence="1 2">DSM 15099</strain>
    </source>
</reference>
<sequence length="39" mass="4422">MKRVLSLVMSILIMVPLMVGCGTKNKKAEVIEKYNKNKL</sequence>
<proteinExistence type="predicted"/>
<gene>
    <name evidence="1" type="ORF">BD821_11465</name>
</gene>
<evidence type="ECO:0000313" key="2">
    <source>
        <dbReference type="Proteomes" id="UP000239863"/>
    </source>
</evidence>
<evidence type="ECO:0000313" key="1">
    <source>
        <dbReference type="EMBL" id="PPK47025.1"/>
    </source>
</evidence>
<protein>
    <recommendedName>
        <fullName evidence="3">Lipoprotein</fullName>
    </recommendedName>
</protein>
<comment type="caution">
    <text evidence="1">The sequence shown here is derived from an EMBL/GenBank/DDBJ whole genome shotgun (WGS) entry which is preliminary data.</text>
</comment>
<dbReference type="PROSITE" id="PS51257">
    <property type="entry name" value="PROKAR_LIPOPROTEIN"/>
    <property type="match status" value="1"/>
</dbReference>
<name>A0A2S6FW63_9CLOT</name>
<dbReference type="EMBL" id="PTIS01000014">
    <property type="protein sequence ID" value="PPK47025.1"/>
    <property type="molecule type" value="Genomic_DNA"/>
</dbReference>
<accession>A0A2S6FW63</accession>